<evidence type="ECO:0000313" key="1">
    <source>
        <dbReference type="EMBL" id="GHO56439.1"/>
    </source>
</evidence>
<evidence type="ECO:0000313" key="2">
    <source>
        <dbReference type="Proteomes" id="UP000654345"/>
    </source>
</evidence>
<accession>A0ABQ3UUQ9</accession>
<dbReference type="Proteomes" id="UP000654345">
    <property type="component" value="Unassembled WGS sequence"/>
</dbReference>
<keyword evidence="2" id="KW-1185">Reference proteome</keyword>
<dbReference type="EMBL" id="BNJG01000002">
    <property type="protein sequence ID" value="GHO56439.1"/>
    <property type="molecule type" value="Genomic_DNA"/>
</dbReference>
<protein>
    <recommendedName>
        <fullName evidence="3">Transposase</fullName>
    </recommendedName>
</protein>
<proteinExistence type="predicted"/>
<name>A0ABQ3UUQ9_9CHLR</name>
<sequence>MRYQPDQKHFKSIPEARRFETPYRSLQGQFWELDGTLWQLAKRLPDYAPRRKRTVQPKPIQLSLLEDAKATCDEEE</sequence>
<comment type="caution">
    <text evidence="1">The sequence shown here is derived from an EMBL/GenBank/DDBJ whole genome shotgun (WGS) entry which is preliminary data.</text>
</comment>
<reference evidence="1 2" key="1">
    <citation type="journal article" date="2021" name="Int. J. Syst. Evol. Microbiol.">
        <title>Reticulibacter mediterranei gen. nov., sp. nov., within the new family Reticulibacteraceae fam. nov., and Ktedonospora formicarum gen. nov., sp. nov., Ktedonobacter robiniae sp. nov., Dictyobacter formicarum sp. nov. and Dictyobacter arantiisoli sp. nov., belonging to the class Ktedonobacteria.</title>
        <authorList>
            <person name="Yabe S."/>
            <person name="Zheng Y."/>
            <person name="Wang C.M."/>
            <person name="Sakai Y."/>
            <person name="Abe K."/>
            <person name="Yokota A."/>
            <person name="Donadio S."/>
            <person name="Cavaletti L."/>
            <person name="Monciardini P."/>
        </authorList>
    </citation>
    <scope>NUCLEOTIDE SEQUENCE [LARGE SCALE GENOMIC DNA]</scope>
    <source>
        <strain evidence="1 2">SOSP1-30</strain>
    </source>
</reference>
<gene>
    <name evidence="1" type="ORF">KSB_49140</name>
</gene>
<evidence type="ECO:0008006" key="3">
    <source>
        <dbReference type="Google" id="ProtNLM"/>
    </source>
</evidence>
<organism evidence="1 2">
    <name type="scientific">Ktedonobacter robiniae</name>
    <dbReference type="NCBI Taxonomy" id="2778365"/>
    <lineage>
        <taxon>Bacteria</taxon>
        <taxon>Bacillati</taxon>
        <taxon>Chloroflexota</taxon>
        <taxon>Ktedonobacteria</taxon>
        <taxon>Ktedonobacterales</taxon>
        <taxon>Ktedonobacteraceae</taxon>
        <taxon>Ktedonobacter</taxon>
    </lineage>
</organism>